<dbReference type="InterPro" id="IPR051309">
    <property type="entry name" value="ABCF_ATPase"/>
</dbReference>
<dbReference type="PANTHER" id="PTHR42855">
    <property type="entry name" value="ABC TRANSPORTER ATP-BINDING SUBUNIT"/>
    <property type="match status" value="1"/>
</dbReference>
<proteinExistence type="predicted"/>
<dbReference type="Pfam" id="PF00005">
    <property type="entry name" value="ABC_tran"/>
    <property type="match status" value="2"/>
</dbReference>
<dbReference type="InterPro" id="IPR027417">
    <property type="entry name" value="P-loop_NTPase"/>
</dbReference>
<evidence type="ECO:0000259" key="5">
    <source>
        <dbReference type="PROSITE" id="PS50893"/>
    </source>
</evidence>
<dbReference type="Proteomes" id="UP000178622">
    <property type="component" value="Unassembled WGS sequence"/>
</dbReference>
<dbReference type="NCBIfam" id="NF000355">
    <property type="entry name" value="ribo_prot_ABC_F"/>
    <property type="match status" value="1"/>
</dbReference>
<gene>
    <name evidence="6" type="ORF">BG261_10015</name>
</gene>
<dbReference type="GO" id="GO:0005524">
    <property type="term" value="F:ATP binding"/>
    <property type="evidence" value="ECO:0007669"/>
    <property type="project" value="UniProtKB-KW"/>
</dbReference>
<feature type="domain" description="ABC transporter" evidence="5">
    <location>
        <begin position="2"/>
        <end position="209"/>
    </location>
</feature>
<dbReference type="OrthoDB" id="9762369at2"/>
<keyword evidence="1" id="KW-0547">Nucleotide-binding</keyword>
<dbReference type="PANTHER" id="PTHR42855:SF2">
    <property type="entry name" value="DRUG RESISTANCE ABC TRANSPORTER,ATP-BINDING PROTEIN"/>
    <property type="match status" value="1"/>
</dbReference>
<dbReference type="GO" id="GO:0016887">
    <property type="term" value="F:ATP hydrolysis activity"/>
    <property type="evidence" value="ECO:0007669"/>
    <property type="project" value="InterPro"/>
</dbReference>
<dbReference type="PROSITE" id="PS00211">
    <property type="entry name" value="ABC_TRANSPORTER_1"/>
    <property type="match status" value="1"/>
</dbReference>
<sequence>MIEIKNLTFSYTDKNIFEEVNSHFDENWHLALVGRNGRGKTTLLNLLRGKYEYSGRITSPRQFVYFPQNVLDKSQLTYYVLQELMDFEDWELKRELNQLSFPEDGLWRPFDSLSGGEQTKALLSLLFLDDSSFPLIDEPTNHLDKQSRSKVAEYLKKKRQGYIVVSHDRAFLDEVSDHVLAIEKNQLIAYQGNFSIYEQEKKMRDEFELAQNEKLAGEISRLKKTSRDKEDWSKRREGDIHGNPNIKGSGGTGHDGKITARAARVMKKAKVLERRMNSEIEEKEKLLKNLEFIDSLSMNYTQSRKERLLTIQDMTVSFDEGKPLFKPVSFEVDRGQVTAIAGPNGIGKSQLLDRLHTYAESKNLKISCVRQIYDDNTGYIKDWADEKKLDYQDLLNNLKKLGMERDVFKQKIEDMSMGQQKKVELARSLSTPAELYIWDEPLNYLDVFNHEQIEDLISNIKPTLLIVEHDKYFIDKLADQKIELQKTDN</sequence>
<evidence type="ECO:0000313" key="7">
    <source>
        <dbReference type="Proteomes" id="UP000178622"/>
    </source>
</evidence>
<keyword evidence="3" id="KW-0175">Coiled coil</keyword>
<evidence type="ECO:0000256" key="4">
    <source>
        <dbReference type="SAM" id="MobiDB-lite"/>
    </source>
</evidence>
<feature type="region of interest" description="Disordered" evidence="4">
    <location>
        <begin position="226"/>
        <end position="256"/>
    </location>
</feature>
<feature type="compositionally biased region" description="Basic and acidic residues" evidence="4">
    <location>
        <begin position="226"/>
        <end position="240"/>
    </location>
</feature>
<dbReference type="PROSITE" id="PS50893">
    <property type="entry name" value="ABC_TRANSPORTER_2"/>
    <property type="match status" value="2"/>
</dbReference>
<feature type="domain" description="ABC transporter" evidence="5">
    <location>
        <begin position="309"/>
        <end position="489"/>
    </location>
</feature>
<dbReference type="SMART" id="SM00382">
    <property type="entry name" value="AAA"/>
    <property type="match status" value="2"/>
</dbReference>
<dbReference type="STRING" id="1859473.BG261_10015"/>
<feature type="coiled-coil region" evidence="3">
    <location>
        <begin position="262"/>
        <end position="289"/>
    </location>
</feature>
<comment type="caution">
    <text evidence="6">The sequence shown here is derived from an EMBL/GenBank/DDBJ whole genome shotgun (WGS) entry which is preliminary data.</text>
</comment>
<protein>
    <submittedName>
        <fullName evidence="6">ABC-F type ribosomal protection protein</fullName>
    </submittedName>
</protein>
<accession>A0A1E8GNX4</accession>
<dbReference type="InterPro" id="IPR003439">
    <property type="entry name" value="ABC_transporter-like_ATP-bd"/>
</dbReference>
<dbReference type="SUPFAM" id="SSF52540">
    <property type="entry name" value="P-loop containing nucleoside triphosphate hydrolases"/>
    <property type="match status" value="2"/>
</dbReference>
<dbReference type="AlphaFoldDB" id="A0A1E8GNX4"/>
<name>A0A1E8GNX4_9LACT</name>
<evidence type="ECO:0000256" key="1">
    <source>
        <dbReference type="ARBA" id="ARBA00022741"/>
    </source>
</evidence>
<reference evidence="7" key="1">
    <citation type="submission" date="2016-09" db="EMBL/GenBank/DDBJ databases">
        <title>Draft genome sequence of a novel species of the family Streptococcaceae isolated from flowers.</title>
        <authorList>
            <person name="Chuah L.-O."/>
            <person name="Yap K.-P."/>
            <person name="Thong K.L."/>
            <person name="Liong M.T."/>
            <person name="Ahmad R."/>
            <person name="Rusul G."/>
        </authorList>
    </citation>
    <scope>NUCLEOTIDE SEQUENCE [LARGE SCALE GENOMIC DNA]</scope>
    <source>
        <strain evidence="7">DF1</strain>
    </source>
</reference>
<dbReference type="Gene3D" id="3.40.50.300">
    <property type="entry name" value="P-loop containing nucleotide triphosphate hydrolases"/>
    <property type="match status" value="2"/>
</dbReference>
<evidence type="ECO:0000313" key="6">
    <source>
        <dbReference type="EMBL" id="OFI49970.1"/>
    </source>
</evidence>
<organism evidence="6 7">
    <name type="scientific">Floricoccus tropicus</name>
    <dbReference type="NCBI Taxonomy" id="1859473"/>
    <lineage>
        <taxon>Bacteria</taxon>
        <taxon>Bacillati</taxon>
        <taxon>Bacillota</taxon>
        <taxon>Bacilli</taxon>
        <taxon>Lactobacillales</taxon>
        <taxon>Streptococcaceae</taxon>
        <taxon>Floricoccus</taxon>
    </lineage>
</organism>
<dbReference type="RefSeq" id="WP_070791633.1">
    <property type="nucleotide sequence ID" value="NZ_MKIR01000004.1"/>
</dbReference>
<evidence type="ECO:0000256" key="2">
    <source>
        <dbReference type="ARBA" id="ARBA00022840"/>
    </source>
</evidence>
<dbReference type="CDD" id="cd03221">
    <property type="entry name" value="ABCF_EF-3"/>
    <property type="match status" value="1"/>
</dbReference>
<dbReference type="InterPro" id="IPR017871">
    <property type="entry name" value="ABC_transporter-like_CS"/>
</dbReference>
<dbReference type="EMBL" id="MKIR01000004">
    <property type="protein sequence ID" value="OFI49970.1"/>
    <property type="molecule type" value="Genomic_DNA"/>
</dbReference>
<keyword evidence="2" id="KW-0067">ATP-binding</keyword>
<dbReference type="InterPro" id="IPR003593">
    <property type="entry name" value="AAA+_ATPase"/>
</dbReference>
<evidence type="ECO:0000256" key="3">
    <source>
        <dbReference type="SAM" id="Coils"/>
    </source>
</evidence>
<keyword evidence="7" id="KW-1185">Reference proteome</keyword>